<keyword evidence="4 13" id="KW-0963">Cytoplasm</keyword>
<dbReference type="SUPFAM" id="SSF55681">
    <property type="entry name" value="Class II aaRS and biotin synthetases"/>
    <property type="match status" value="1"/>
</dbReference>
<evidence type="ECO:0000256" key="9">
    <source>
        <dbReference type="ARBA" id="ARBA00022842"/>
    </source>
</evidence>
<dbReference type="Gene3D" id="3.30.930.10">
    <property type="entry name" value="Bira Bifunctional Protein, Domain 2"/>
    <property type="match status" value="1"/>
</dbReference>
<evidence type="ECO:0000256" key="6">
    <source>
        <dbReference type="ARBA" id="ARBA00022723"/>
    </source>
</evidence>
<reference evidence="15 16" key="1">
    <citation type="submission" date="2018-07" db="EMBL/GenBank/DDBJ databases">
        <title>Whole genome Sequencing of Pseudoxanthomonas gei KCTC 32298 (T).</title>
        <authorList>
            <person name="Kumar S."/>
            <person name="Bansal K."/>
            <person name="Kaur A."/>
            <person name="Patil P."/>
            <person name="Sharma S."/>
            <person name="Patil P.B."/>
        </authorList>
    </citation>
    <scope>NUCLEOTIDE SEQUENCE [LARGE SCALE GENOMIC DNA]</scope>
    <source>
        <strain evidence="15 16">KCTC 32298</strain>
    </source>
</reference>
<dbReference type="PANTHER" id="PTHR11538:SF41">
    <property type="entry name" value="PHENYLALANINE--TRNA LIGASE, MITOCHONDRIAL"/>
    <property type="match status" value="1"/>
</dbReference>
<evidence type="ECO:0000259" key="14">
    <source>
        <dbReference type="PROSITE" id="PS50862"/>
    </source>
</evidence>
<keyword evidence="11 13" id="KW-0030">Aminoacyl-tRNA synthetase</keyword>
<comment type="similarity">
    <text evidence="2 13">Belongs to the class-II aminoacyl-tRNA synthetase family. Phe-tRNA synthetase alpha subunit type 1 subfamily.</text>
</comment>
<keyword evidence="6 13" id="KW-0479">Metal-binding</keyword>
<evidence type="ECO:0000313" key="16">
    <source>
        <dbReference type="Proteomes" id="UP001429354"/>
    </source>
</evidence>
<comment type="subcellular location">
    <subcellularLocation>
        <location evidence="1 13">Cytoplasm</location>
    </subcellularLocation>
</comment>
<keyword evidence="8 13" id="KW-0067">ATP-binding</keyword>
<comment type="subunit">
    <text evidence="3 13">Tetramer of two alpha and two beta subunits.</text>
</comment>
<accession>A0ABX0ADC3</accession>
<comment type="caution">
    <text evidence="15">The sequence shown here is derived from an EMBL/GenBank/DDBJ whole genome shotgun (WGS) entry which is preliminary data.</text>
</comment>
<dbReference type="Proteomes" id="UP001429354">
    <property type="component" value="Unassembled WGS sequence"/>
</dbReference>
<keyword evidence="16" id="KW-1185">Reference proteome</keyword>
<dbReference type="InterPro" id="IPR045864">
    <property type="entry name" value="aa-tRNA-synth_II/BPL/LPL"/>
</dbReference>
<dbReference type="HAMAP" id="MF_00281">
    <property type="entry name" value="Phe_tRNA_synth_alpha1"/>
    <property type="match status" value="1"/>
</dbReference>
<keyword evidence="9 13" id="KW-0460">Magnesium</keyword>
<evidence type="ECO:0000256" key="1">
    <source>
        <dbReference type="ARBA" id="ARBA00004496"/>
    </source>
</evidence>
<dbReference type="PANTHER" id="PTHR11538">
    <property type="entry name" value="PHENYLALANYL-TRNA SYNTHETASE"/>
    <property type="match status" value="1"/>
</dbReference>
<evidence type="ECO:0000256" key="7">
    <source>
        <dbReference type="ARBA" id="ARBA00022741"/>
    </source>
</evidence>
<keyword evidence="5 13" id="KW-0436">Ligase</keyword>
<dbReference type="GO" id="GO:0004826">
    <property type="term" value="F:phenylalanine-tRNA ligase activity"/>
    <property type="evidence" value="ECO:0007669"/>
    <property type="project" value="UniProtKB-EC"/>
</dbReference>
<evidence type="ECO:0000256" key="11">
    <source>
        <dbReference type="ARBA" id="ARBA00023146"/>
    </source>
</evidence>
<dbReference type="PROSITE" id="PS50862">
    <property type="entry name" value="AA_TRNA_LIGASE_II"/>
    <property type="match status" value="1"/>
</dbReference>
<evidence type="ECO:0000256" key="3">
    <source>
        <dbReference type="ARBA" id="ARBA00011209"/>
    </source>
</evidence>
<name>A0ABX0ADC3_9GAMM</name>
<evidence type="ECO:0000256" key="8">
    <source>
        <dbReference type="ARBA" id="ARBA00022840"/>
    </source>
</evidence>
<keyword evidence="10 13" id="KW-0648">Protein biosynthesis</keyword>
<dbReference type="InterPro" id="IPR004529">
    <property type="entry name" value="Phe-tRNA-synth_IIc_asu"/>
</dbReference>
<evidence type="ECO:0000256" key="2">
    <source>
        <dbReference type="ARBA" id="ARBA00010207"/>
    </source>
</evidence>
<feature type="binding site" evidence="13">
    <location>
        <position position="257"/>
    </location>
    <ligand>
        <name>Mg(2+)</name>
        <dbReference type="ChEBI" id="CHEBI:18420"/>
        <note>shared with beta subunit</note>
    </ligand>
</feature>
<dbReference type="Pfam" id="PF01409">
    <property type="entry name" value="tRNA-synt_2d"/>
    <property type="match status" value="1"/>
</dbReference>
<comment type="cofactor">
    <cofactor evidence="13">
        <name>Mg(2+)</name>
        <dbReference type="ChEBI" id="CHEBI:18420"/>
    </cofactor>
    <text evidence="13">Binds 2 magnesium ions per tetramer.</text>
</comment>
<feature type="domain" description="Aminoacyl-transfer RNA synthetases class-II family profile" evidence="14">
    <location>
        <begin position="116"/>
        <end position="334"/>
    </location>
</feature>
<proteinExistence type="inferred from homology"/>
<comment type="catalytic activity">
    <reaction evidence="12 13">
        <text>tRNA(Phe) + L-phenylalanine + ATP = L-phenylalanyl-tRNA(Phe) + AMP + diphosphate + H(+)</text>
        <dbReference type="Rhea" id="RHEA:19413"/>
        <dbReference type="Rhea" id="RHEA-COMP:9668"/>
        <dbReference type="Rhea" id="RHEA-COMP:9699"/>
        <dbReference type="ChEBI" id="CHEBI:15378"/>
        <dbReference type="ChEBI" id="CHEBI:30616"/>
        <dbReference type="ChEBI" id="CHEBI:33019"/>
        <dbReference type="ChEBI" id="CHEBI:58095"/>
        <dbReference type="ChEBI" id="CHEBI:78442"/>
        <dbReference type="ChEBI" id="CHEBI:78531"/>
        <dbReference type="ChEBI" id="CHEBI:456215"/>
        <dbReference type="EC" id="6.1.1.20"/>
    </reaction>
</comment>
<dbReference type="InterPro" id="IPR022911">
    <property type="entry name" value="Phe_tRNA_ligase_alpha1_bac"/>
</dbReference>
<dbReference type="InterPro" id="IPR006195">
    <property type="entry name" value="aa-tRNA-synth_II"/>
</dbReference>
<dbReference type="EC" id="6.1.1.20" evidence="13"/>
<dbReference type="RefSeq" id="WP_162350155.1">
    <property type="nucleotide sequence ID" value="NZ_QOVG01000008.1"/>
</dbReference>
<dbReference type="SUPFAM" id="SSF46589">
    <property type="entry name" value="tRNA-binding arm"/>
    <property type="match status" value="1"/>
</dbReference>
<evidence type="ECO:0000256" key="5">
    <source>
        <dbReference type="ARBA" id="ARBA00022598"/>
    </source>
</evidence>
<evidence type="ECO:0000256" key="10">
    <source>
        <dbReference type="ARBA" id="ARBA00022917"/>
    </source>
</evidence>
<dbReference type="CDD" id="cd00496">
    <property type="entry name" value="PheRS_alpha_core"/>
    <property type="match status" value="1"/>
</dbReference>
<sequence length="336" mass="37265">MSDIEQISAQALADIASVQSPDALESLRVALLGKNGTVTAQLKQLGTLPGDQRKAAGEAINLARDAIATALSARKAVLEDAALDARLAGENIDVTLPGRNPQRGGLHPISRTLERITDIFGRLGYELADGPEIEDDWHNFEALNFPPHHPARAMHDTFYFPPDGSGIARLLRTHTSGVQVRYMGEHAPPLRMIAAGKVYRSDSDQTHSPMFHQVEGLLVDEHSTFADLKGTLAEFVRAFFERDFEMRFRPSYFPFVEPGAEVDIAWQQPDGSTRWLEVLGCGMVHPNVLKSCGIDPERYTGFAFGLGVERFAMLRYGVNDLRAFFENDVRFLRQFA</sequence>
<dbReference type="InterPro" id="IPR002319">
    <property type="entry name" value="Phenylalanyl-tRNA_Synthase"/>
</dbReference>
<evidence type="ECO:0000256" key="13">
    <source>
        <dbReference type="HAMAP-Rule" id="MF_00281"/>
    </source>
</evidence>
<dbReference type="NCBIfam" id="TIGR00468">
    <property type="entry name" value="pheS"/>
    <property type="match status" value="1"/>
</dbReference>
<gene>
    <name evidence="13" type="primary">pheS</name>
    <name evidence="15" type="ORF">DT603_12090</name>
</gene>
<dbReference type="InterPro" id="IPR010978">
    <property type="entry name" value="tRNA-bd_arm"/>
</dbReference>
<keyword evidence="7 13" id="KW-0547">Nucleotide-binding</keyword>
<evidence type="ECO:0000256" key="4">
    <source>
        <dbReference type="ARBA" id="ARBA00022490"/>
    </source>
</evidence>
<evidence type="ECO:0000256" key="12">
    <source>
        <dbReference type="ARBA" id="ARBA00049255"/>
    </source>
</evidence>
<dbReference type="Pfam" id="PF02912">
    <property type="entry name" value="Phe_tRNA-synt_N"/>
    <property type="match status" value="1"/>
</dbReference>
<dbReference type="EMBL" id="QOVG01000008">
    <property type="protein sequence ID" value="NDK39583.1"/>
    <property type="molecule type" value="Genomic_DNA"/>
</dbReference>
<protein>
    <recommendedName>
        <fullName evidence="13">Phenylalanine--tRNA ligase alpha subunit</fullName>
        <ecNumber evidence="13">6.1.1.20</ecNumber>
    </recommendedName>
    <alternativeName>
        <fullName evidence="13">Phenylalanyl-tRNA synthetase alpha subunit</fullName>
        <shortName evidence="13">PheRS</shortName>
    </alternativeName>
</protein>
<organism evidence="15 16">
    <name type="scientific">Pseudoxanthomonas gei</name>
    <dbReference type="NCBI Taxonomy" id="1383030"/>
    <lineage>
        <taxon>Bacteria</taxon>
        <taxon>Pseudomonadati</taxon>
        <taxon>Pseudomonadota</taxon>
        <taxon>Gammaproteobacteria</taxon>
        <taxon>Lysobacterales</taxon>
        <taxon>Lysobacteraceae</taxon>
        <taxon>Pseudoxanthomonas</taxon>
    </lineage>
</organism>
<evidence type="ECO:0000313" key="15">
    <source>
        <dbReference type="EMBL" id="NDK39583.1"/>
    </source>
</evidence>
<dbReference type="InterPro" id="IPR004188">
    <property type="entry name" value="Phe-tRNA_ligase_II_N"/>
</dbReference>